<dbReference type="InterPro" id="IPR028202">
    <property type="entry name" value="Reductase_C"/>
</dbReference>
<feature type="domain" description="FAD/NAD(P)-binding" evidence="5">
    <location>
        <begin position="15"/>
        <end position="306"/>
    </location>
</feature>
<protein>
    <submittedName>
        <fullName evidence="7">FAD/NAD(P)-binding oxidoreductase</fullName>
    </submittedName>
</protein>
<dbReference type="Pfam" id="PF14759">
    <property type="entry name" value="Reductase_C"/>
    <property type="match status" value="1"/>
</dbReference>
<keyword evidence="8" id="KW-1185">Reference proteome</keyword>
<dbReference type="InterPro" id="IPR023753">
    <property type="entry name" value="FAD/NAD-binding_dom"/>
</dbReference>
<dbReference type="Gene3D" id="3.50.50.60">
    <property type="entry name" value="FAD/NAD(P)-binding domain"/>
    <property type="match status" value="2"/>
</dbReference>
<feature type="domain" description="Reductase C-terminal" evidence="6">
    <location>
        <begin position="327"/>
        <end position="390"/>
    </location>
</feature>
<evidence type="ECO:0000256" key="2">
    <source>
        <dbReference type="ARBA" id="ARBA00022630"/>
    </source>
</evidence>
<evidence type="ECO:0000256" key="3">
    <source>
        <dbReference type="ARBA" id="ARBA00022827"/>
    </source>
</evidence>
<dbReference type="Proteomes" id="UP001501057">
    <property type="component" value="Unassembled WGS sequence"/>
</dbReference>
<dbReference type="Pfam" id="PF07992">
    <property type="entry name" value="Pyr_redox_2"/>
    <property type="match status" value="1"/>
</dbReference>
<dbReference type="Gene3D" id="3.30.390.30">
    <property type="match status" value="1"/>
</dbReference>
<evidence type="ECO:0000313" key="8">
    <source>
        <dbReference type="Proteomes" id="UP001501057"/>
    </source>
</evidence>
<organism evidence="7 8">
    <name type="scientific">Aeromicrobium alkaliterrae</name>
    <dbReference type="NCBI Taxonomy" id="302168"/>
    <lineage>
        <taxon>Bacteria</taxon>
        <taxon>Bacillati</taxon>
        <taxon>Actinomycetota</taxon>
        <taxon>Actinomycetes</taxon>
        <taxon>Propionibacteriales</taxon>
        <taxon>Nocardioidaceae</taxon>
        <taxon>Aeromicrobium</taxon>
    </lineage>
</organism>
<dbReference type="InterPro" id="IPR016156">
    <property type="entry name" value="FAD/NAD-linked_Rdtase_dimer_sf"/>
</dbReference>
<comment type="cofactor">
    <cofactor evidence="1">
        <name>FAD</name>
        <dbReference type="ChEBI" id="CHEBI:57692"/>
    </cofactor>
</comment>
<evidence type="ECO:0000256" key="1">
    <source>
        <dbReference type="ARBA" id="ARBA00001974"/>
    </source>
</evidence>
<reference evidence="7 8" key="1">
    <citation type="journal article" date="2019" name="Int. J. Syst. Evol. Microbiol.">
        <title>The Global Catalogue of Microorganisms (GCM) 10K type strain sequencing project: providing services to taxonomists for standard genome sequencing and annotation.</title>
        <authorList>
            <consortium name="The Broad Institute Genomics Platform"/>
            <consortium name="The Broad Institute Genome Sequencing Center for Infectious Disease"/>
            <person name="Wu L."/>
            <person name="Ma J."/>
        </authorList>
    </citation>
    <scope>NUCLEOTIDE SEQUENCE [LARGE SCALE GENOMIC DNA]</scope>
    <source>
        <strain evidence="7 8">JCM 13518</strain>
    </source>
</reference>
<proteinExistence type="predicted"/>
<accession>A0ABN2JEB7</accession>
<dbReference type="SUPFAM" id="SSF55424">
    <property type="entry name" value="FAD/NAD-linked reductases, dimerisation (C-terminal) domain"/>
    <property type="match status" value="1"/>
</dbReference>
<dbReference type="PRINTS" id="PR00469">
    <property type="entry name" value="PNDRDTASEII"/>
</dbReference>
<dbReference type="InterPro" id="IPR050446">
    <property type="entry name" value="FAD-oxidoreductase/Apoptosis"/>
</dbReference>
<dbReference type="InterPro" id="IPR036188">
    <property type="entry name" value="FAD/NAD-bd_sf"/>
</dbReference>
<dbReference type="PRINTS" id="PR00368">
    <property type="entry name" value="FADPNR"/>
</dbReference>
<dbReference type="RefSeq" id="WP_344196592.1">
    <property type="nucleotide sequence ID" value="NZ_BAAAME010000001.1"/>
</dbReference>
<dbReference type="SUPFAM" id="SSF51905">
    <property type="entry name" value="FAD/NAD(P)-binding domain"/>
    <property type="match status" value="1"/>
</dbReference>
<dbReference type="PANTHER" id="PTHR43557">
    <property type="entry name" value="APOPTOSIS-INDUCING FACTOR 1"/>
    <property type="match status" value="1"/>
</dbReference>
<evidence type="ECO:0000313" key="7">
    <source>
        <dbReference type="EMBL" id="GAA1724051.1"/>
    </source>
</evidence>
<evidence type="ECO:0000259" key="6">
    <source>
        <dbReference type="Pfam" id="PF14759"/>
    </source>
</evidence>
<evidence type="ECO:0000259" key="5">
    <source>
        <dbReference type="Pfam" id="PF07992"/>
    </source>
</evidence>
<sequence>MNADQAQVPSNQTGSVVVVGAGVAGWRAARDLRNAGFAGSVTVVGDEAPYDRPPLSKQYLAGEFDDARISLYRGEEPGSIDVTVREARVASVRSGVVTLADGETIEADAIIVATGSTARRPAMLEGHDVHTLRTREDSQALRAAIADAGSLLVLGGGFIGAEVAATARTAGLEVTIVELQPQLLGAALGDACGERVERVHREHGVELVTGVGVDRLEDRDGATVAVLTDGRELTADVVVAGFGASLNLTVFDGAGLDLSNGVVCDASGRVAGLDGVFAVGDIAAWHDPVLDRPVRREHWQVAGEQASFVARTIAGTVDETTKRNPPYFWSDQYDVKVQVFGRPELADRAGWLEEDGVDPESVWAYHRGDALVGVVTFGIPRLLGAYRPRVTEGLATVTAS</sequence>
<name>A0ABN2JEB7_9ACTN</name>
<evidence type="ECO:0000256" key="4">
    <source>
        <dbReference type="ARBA" id="ARBA00023002"/>
    </source>
</evidence>
<keyword evidence="3" id="KW-0274">FAD</keyword>
<dbReference type="EMBL" id="BAAAME010000001">
    <property type="protein sequence ID" value="GAA1724051.1"/>
    <property type="molecule type" value="Genomic_DNA"/>
</dbReference>
<keyword evidence="4" id="KW-0560">Oxidoreductase</keyword>
<comment type="caution">
    <text evidence="7">The sequence shown here is derived from an EMBL/GenBank/DDBJ whole genome shotgun (WGS) entry which is preliminary data.</text>
</comment>
<keyword evidence="2" id="KW-0285">Flavoprotein</keyword>
<dbReference type="PANTHER" id="PTHR43557:SF2">
    <property type="entry name" value="RIESKE DOMAIN-CONTAINING PROTEIN-RELATED"/>
    <property type="match status" value="1"/>
</dbReference>
<gene>
    <name evidence="7" type="ORF">GCM10009710_01090</name>
</gene>